<dbReference type="Proteomes" id="UP000815846">
    <property type="component" value="Unassembled WGS sequence"/>
</dbReference>
<feature type="transmembrane region" description="Helical" evidence="1">
    <location>
        <begin position="210"/>
        <end position="227"/>
    </location>
</feature>
<feature type="transmembrane region" description="Helical" evidence="1">
    <location>
        <begin position="51"/>
        <end position="68"/>
    </location>
</feature>
<keyword evidence="3" id="KW-1185">Reference proteome</keyword>
<evidence type="ECO:0000313" key="3">
    <source>
        <dbReference type="Proteomes" id="UP000815846"/>
    </source>
</evidence>
<feature type="transmembrane region" description="Helical" evidence="1">
    <location>
        <begin position="286"/>
        <end position="308"/>
    </location>
</feature>
<gene>
    <name evidence="2" type="ORF">CWS31_012185</name>
</gene>
<sequence>MYSDKDLNQAVENGIFTSQAVDEFKASVVSLKNRQSVDEENFRLVGGFNDIFVLIACLLLLFSSIFVLKPFNETFGLVTFIALSWGLSEFFVLKRKMSLPAILLLVSFVGGVFVLAGTFFATTSQASLIASAAASTIAAYLHWLRFKVPITVAAGTVAAIALIISSLLKLFPSTQQWLLVILFSCGVAAFVLAMYWDCADTKRVTRKSDVAFWLHLAAAPLIIHPIFSSLGVLSGNESLFNMALVIILYILMTVISLVIDRRAFMVSSLVYVIYALTSLVNTYGGIGYGFALTGVLMGALLLLLSAFWQTARKRLVLKLPVKISNYVPDVILK</sequence>
<evidence type="ECO:0000256" key="1">
    <source>
        <dbReference type="SAM" id="Phobius"/>
    </source>
</evidence>
<keyword evidence="1" id="KW-0812">Transmembrane</keyword>
<feature type="transmembrane region" description="Helical" evidence="1">
    <location>
        <begin position="177"/>
        <end position="198"/>
    </location>
</feature>
<protein>
    <recommendedName>
        <fullName evidence="4">DUF2157 domain-containing protein</fullName>
    </recommendedName>
</protein>
<dbReference type="RefSeq" id="WP_101343617.1">
    <property type="nucleotide sequence ID" value="NZ_PJAI02000014.1"/>
</dbReference>
<feature type="transmembrane region" description="Helical" evidence="1">
    <location>
        <begin position="150"/>
        <end position="171"/>
    </location>
</feature>
<evidence type="ECO:0008006" key="4">
    <source>
        <dbReference type="Google" id="ProtNLM"/>
    </source>
</evidence>
<accession>A0ABY3MV10</accession>
<proteinExistence type="predicted"/>
<dbReference type="EMBL" id="PJAI02000014">
    <property type="protein sequence ID" value="TYK65048.1"/>
    <property type="molecule type" value="Genomic_DNA"/>
</dbReference>
<name>A0ABY3MV10_9GAMM</name>
<organism evidence="2 3">
    <name type="scientific">Colwellia echini</name>
    <dbReference type="NCBI Taxonomy" id="1982103"/>
    <lineage>
        <taxon>Bacteria</taxon>
        <taxon>Pseudomonadati</taxon>
        <taxon>Pseudomonadota</taxon>
        <taxon>Gammaproteobacteria</taxon>
        <taxon>Alteromonadales</taxon>
        <taxon>Colwelliaceae</taxon>
        <taxon>Colwellia</taxon>
    </lineage>
</organism>
<evidence type="ECO:0000313" key="2">
    <source>
        <dbReference type="EMBL" id="TYK65048.1"/>
    </source>
</evidence>
<feature type="transmembrane region" description="Helical" evidence="1">
    <location>
        <begin position="239"/>
        <end position="258"/>
    </location>
</feature>
<feature type="transmembrane region" description="Helical" evidence="1">
    <location>
        <begin position="74"/>
        <end position="92"/>
    </location>
</feature>
<reference evidence="2 3" key="1">
    <citation type="submission" date="2019-08" db="EMBL/GenBank/DDBJ databases">
        <title>Microbe sample from Colwellia echini.</title>
        <authorList>
            <person name="Christiansen L."/>
            <person name="Pathiraja D."/>
            <person name="Schultz-Johansen M."/>
            <person name="Choi I.-G."/>
            <person name="Stougaard P."/>
        </authorList>
    </citation>
    <scope>NUCLEOTIDE SEQUENCE [LARGE SCALE GENOMIC DNA]</scope>
    <source>
        <strain evidence="2 3">A3</strain>
    </source>
</reference>
<comment type="caution">
    <text evidence="2">The sequence shown here is derived from an EMBL/GenBank/DDBJ whole genome shotgun (WGS) entry which is preliminary data.</text>
</comment>
<feature type="transmembrane region" description="Helical" evidence="1">
    <location>
        <begin position="99"/>
        <end position="120"/>
    </location>
</feature>
<keyword evidence="1" id="KW-1133">Transmembrane helix</keyword>
<keyword evidence="1" id="KW-0472">Membrane</keyword>